<organism evidence="4 5">
    <name type="scientific">Setaria viridis</name>
    <name type="common">Green bristlegrass</name>
    <name type="synonym">Setaria italica subsp. viridis</name>
    <dbReference type="NCBI Taxonomy" id="4556"/>
    <lineage>
        <taxon>Eukaryota</taxon>
        <taxon>Viridiplantae</taxon>
        <taxon>Streptophyta</taxon>
        <taxon>Embryophyta</taxon>
        <taxon>Tracheophyta</taxon>
        <taxon>Spermatophyta</taxon>
        <taxon>Magnoliopsida</taxon>
        <taxon>Liliopsida</taxon>
        <taxon>Poales</taxon>
        <taxon>Poaceae</taxon>
        <taxon>PACMAD clade</taxon>
        <taxon>Panicoideae</taxon>
        <taxon>Panicodae</taxon>
        <taxon>Paniceae</taxon>
        <taxon>Cenchrinae</taxon>
        <taxon>Setaria</taxon>
    </lineage>
</organism>
<dbReference type="AlphaFoldDB" id="A0A4U6T9V9"/>
<dbReference type="Proteomes" id="UP000298652">
    <property type="component" value="Chromosome 9"/>
</dbReference>
<evidence type="ECO:0000256" key="3">
    <source>
        <dbReference type="PROSITE-ProRule" id="PRU01191"/>
    </source>
</evidence>
<comment type="caution">
    <text evidence="3">Lacks conserved residue(s) required for the propagation of feature annotation.</text>
</comment>
<evidence type="ECO:0000256" key="2">
    <source>
        <dbReference type="ARBA" id="ARBA00023163"/>
    </source>
</evidence>
<evidence type="ECO:0000313" key="5">
    <source>
        <dbReference type="Proteomes" id="UP000298652"/>
    </source>
</evidence>
<dbReference type="Gramene" id="TKV98740">
    <property type="protein sequence ID" value="TKV98740"/>
    <property type="gene ID" value="SEVIR_9G580500v2"/>
</dbReference>
<dbReference type="InterPro" id="IPR005202">
    <property type="entry name" value="TF_GRAS"/>
</dbReference>
<feature type="region of interest" description="SAW" evidence="3">
    <location>
        <begin position="362"/>
        <end position="437"/>
    </location>
</feature>
<name>A0A4U6T9V9_SETVI</name>
<proteinExistence type="inferred from homology"/>
<keyword evidence="2" id="KW-0804">Transcription</keyword>
<dbReference type="EMBL" id="CM016560">
    <property type="protein sequence ID" value="TKV98740.1"/>
    <property type="molecule type" value="Genomic_DNA"/>
</dbReference>
<keyword evidence="1" id="KW-0805">Transcription regulation</keyword>
<dbReference type="PROSITE" id="PS50985">
    <property type="entry name" value="GRAS"/>
    <property type="match status" value="1"/>
</dbReference>
<sequence>MPLGAAEACCWEAPCAAAQPQEDNTFLRWIIGGDDGSSAVMDHIPASSAHQPLPSLPPLDTPPPPNFALKPNAEAEAEAANDDTTAALAVEQLAEAATLAEAGDVLGARETLLAMAPDIGAPGTPLLRSALYLKDALRVALSGSSSSANPNSVVLIKKLGAYKAFSEISPVLQFAHFTCVQAVLDHLAAAACIHVLDLDIGVGDQWASLMHELARRRPGAALKVTALVSGTASLELQLVHDNLSSFAAETRVQFRFAALNLDAVNPAELLAIAAGEGEAIAVHLPAGSVRGPVLELVRRLGAKLVVSVDRGCDRGELPFAAHLLQAFQWCASMLESMDAVVGAGSDVIERLVIQPRVESCVLRRYRAAANGEKTPPWRAMLASAGFVPVPASSFAEAQADSLVKKVPVRGFRVQKRGAGELVLHWQRGELLSVSAWRLTSSS</sequence>
<accession>A0A4U6T9V9</accession>
<evidence type="ECO:0000256" key="1">
    <source>
        <dbReference type="ARBA" id="ARBA00023015"/>
    </source>
</evidence>
<reference evidence="4" key="1">
    <citation type="submission" date="2019-03" db="EMBL/GenBank/DDBJ databases">
        <title>WGS assembly of Setaria viridis.</title>
        <authorList>
            <person name="Huang P."/>
            <person name="Jenkins J."/>
            <person name="Grimwood J."/>
            <person name="Barry K."/>
            <person name="Healey A."/>
            <person name="Mamidi S."/>
            <person name="Sreedasyam A."/>
            <person name="Shu S."/>
            <person name="Feldman M."/>
            <person name="Wu J."/>
            <person name="Yu Y."/>
            <person name="Chen C."/>
            <person name="Johnson J."/>
            <person name="Rokhsar D."/>
            <person name="Baxter I."/>
            <person name="Schmutz J."/>
            <person name="Brutnell T."/>
            <person name="Kellogg E."/>
        </authorList>
    </citation>
    <scope>NUCLEOTIDE SEQUENCE [LARGE SCALE GENOMIC DNA]</scope>
</reference>
<protein>
    <submittedName>
        <fullName evidence="4">Uncharacterized protein</fullName>
    </submittedName>
</protein>
<dbReference type="PANTHER" id="PTHR31636">
    <property type="entry name" value="OSJNBA0084A10.13 PROTEIN-RELATED"/>
    <property type="match status" value="1"/>
</dbReference>
<comment type="similarity">
    <text evidence="3">Belongs to the GRAS family.</text>
</comment>
<feature type="short sequence motif" description="VHIID" evidence="3">
    <location>
        <begin position="193"/>
        <end position="197"/>
    </location>
</feature>
<dbReference type="Pfam" id="PF03514">
    <property type="entry name" value="GRAS"/>
    <property type="match status" value="1"/>
</dbReference>
<dbReference type="OMA" id="QWASLMH"/>
<gene>
    <name evidence="4" type="ORF">SEVIR_9G580500v2</name>
</gene>
<feature type="region of interest" description="Leucine repeat II (LRII)" evidence="3">
    <location>
        <begin position="238"/>
        <end position="270"/>
    </location>
</feature>
<evidence type="ECO:0000313" key="4">
    <source>
        <dbReference type="EMBL" id="TKV98740.1"/>
    </source>
</evidence>
<keyword evidence="5" id="KW-1185">Reference proteome</keyword>